<dbReference type="GO" id="GO:0006457">
    <property type="term" value="P:protein folding"/>
    <property type="evidence" value="ECO:0007669"/>
    <property type="project" value="InterPro"/>
</dbReference>
<evidence type="ECO:0000256" key="8">
    <source>
        <dbReference type="SAM" id="Phobius"/>
    </source>
</evidence>
<dbReference type="PANTHER" id="PTHR11071">
    <property type="entry name" value="PEPTIDYL-PROLYL CIS-TRANS ISOMERASE"/>
    <property type="match status" value="1"/>
</dbReference>
<evidence type="ECO:0000256" key="5">
    <source>
        <dbReference type="ARBA" id="ARBA00023235"/>
    </source>
</evidence>
<dbReference type="GO" id="GO:0003755">
    <property type="term" value="F:peptidyl-prolyl cis-trans isomerase activity"/>
    <property type="evidence" value="ECO:0007669"/>
    <property type="project" value="UniProtKB-UniRule"/>
</dbReference>
<accession>A0A9J6BEN0</accession>
<protein>
    <recommendedName>
        <fullName evidence="7">Peptidyl-prolyl cis-trans isomerase</fullName>
        <shortName evidence="7">PPIase</shortName>
        <ecNumber evidence="7">5.2.1.8</ecNumber>
    </recommendedName>
</protein>
<organism evidence="10 11">
    <name type="scientific">Polypedilum vanderplanki</name>
    <name type="common">Sleeping chironomid midge</name>
    <dbReference type="NCBI Taxonomy" id="319348"/>
    <lineage>
        <taxon>Eukaryota</taxon>
        <taxon>Metazoa</taxon>
        <taxon>Ecdysozoa</taxon>
        <taxon>Arthropoda</taxon>
        <taxon>Hexapoda</taxon>
        <taxon>Insecta</taxon>
        <taxon>Pterygota</taxon>
        <taxon>Neoptera</taxon>
        <taxon>Endopterygota</taxon>
        <taxon>Diptera</taxon>
        <taxon>Nematocera</taxon>
        <taxon>Chironomoidea</taxon>
        <taxon>Chironomidae</taxon>
        <taxon>Chironominae</taxon>
        <taxon>Polypedilum</taxon>
        <taxon>Polypedilum</taxon>
    </lineage>
</organism>
<dbReference type="GO" id="GO:0005737">
    <property type="term" value="C:cytoplasm"/>
    <property type="evidence" value="ECO:0007669"/>
    <property type="project" value="TreeGrafter"/>
</dbReference>
<feature type="chain" id="PRO_5039961168" description="Peptidyl-prolyl cis-trans isomerase" evidence="7">
    <location>
        <begin position="22"/>
        <end position="238"/>
    </location>
</feature>
<keyword evidence="8" id="KW-0472">Membrane</keyword>
<feature type="signal peptide" evidence="7">
    <location>
        <begin position="1"/>
        <end position="21"/>
    </location>
</feature>
<dbReference type="PROSITE" id="PS50072">
    <property type="entry name" value="CSA_PPIASE_2"/>
    <property type="match status" value="1"/>
</dbReference>
<dbReference type="InterPro" id="IPR029000">
    <property type="entry name" value="Cyclophilin-like_dom_sf"/>
</dbReference>
<dbReference type="PANTHER" id="PTHR11071:SF478">
    <property type="entry name" value="PEPTIDYL-PROLYL CIS-TRANS ISOMERASE, RHODOPSIN-SPECIFIC ISOZYME"/>
    <property type="match status" value="1"/>
</dbReference>
<feature type="domain" description="PPIase cyclophilin-type" evidence="9">
    <location>
        <begin position="31"/>
        <end position="189"/>
    </location>
</feature>
<evidence type="ECO:0000256" key="3">
    <source>
        <dbReference type="ARBA" id="ARBA00022729"/>
    </source>
</evidence>
<comment type="catalytic activity">
    <reaction evidence="1 7">
        <text>[protein]-peptidylproline (omega=180) = [protein]-peptidylproline (omega=0)</text>
        <dbReference type="Rhea" id="RHEA:16237"/>
        <dbReference type="Rhea" id="RHEA-COMP:10747"/>
        <dbReference type="Rhea" id="RHEA-COMP:10748"/>
        <dbReference type="ChEBI" id="CHEBI:83833"/>
        <dbReference type="ChEBI" id="CHEBI:83834"/>
        <dbReference type="EC" id="5.2.1.8"/>
    </reaction>
</comment>
<proteinExistence type="inferred from homology"/>
<reference evidence="10" key="1">
    <citation type="submission" date="2021-03" db="EMBL/GenBank/DDBJ databases">
        <title>Chromosome level genome of the anhydrobiotic midge Polypedilum vanderplanki.</title>
        <authorList>
            <person name="Yoshida Y."/>
            <person name="Kikawada T."/>
            <person name="Gusev O."/>
        </authorList>
    </citation>
    <scope>NUCLEOTIDE SEQUENCE</scope>
    <source>
        <strain evidence="10">NIAS01</strain>
        <tissue evidence="10">Whole body or cell culture</tissue>
    </source>
</reference>
<evidence type="ECO:0000259" key="9">
    <source>
        <dbReference type="PROSITE" id="PS50072"/>
    </source>
</evidence>
<sequence>MRSFVIILFILISSFCSFVHSADFKVTNEIYLDISHGRKPLGRIILGLFGDEAPKTVENFRHICLYGIDGLSYNGTRFHRVIFKFMIQGGDILKGDGAGSISIFGKHFEDENLTINHTAPGFIGMANQGPDTNGCQFYITTVPTPWLNQKHTIFGKIVNGQEWAHVIERVKTTTDDEPVEAVVITACGELKVDKPYIINDMYNYDIWGWIKSATVPVTMSIIILSIFRHFIKMLDKYA</sequence>
<keyword evidence="11" id="KW-1185">Reference proteome</keyword>
<evidence type="ECO:0000313" key="10">
    <source>
        <dbReference type="EMBL" id="KAG5668213.1"/>
    </source>
</evidence>
<dbReference type="Proteomes" id="UP001107558">
    <property type="component" value="Chromosome 4"/>
</dbReference>
<keyword evidence="8" id="KW-0812">Transmembrane</keyword>
<comment type="caution">
    <text evidence="10">The sequence shown here is derived from an EMBL/GenBank/DDBJ whole genome shotgun (WGS) entry which is preliminary data.</text>
</comment>
<dbReference type="SUPFAM" id="SSF50891">
    <property type="entry name" value="Cyclophilin-like"/>
    <property type="match status" value="1"/>
</dbReference>
<dbReference type="EMBL" id="JADBJN010000004">
    <property type="protein sequence ID" value="KAG5668213.1"/>
    <property type="molecule type" value="Genomic_DNA"/>
</dbReference>
<evidence type="ECO:0000256" key="6">
    <source>
        <dbReference type="ARBA" id="ARBA00056644"/>
    </source>
</evidence>
<dbReference type="PROSITE" id="PS00170">
    <property type="entry name" value="CSA_PPIASE_1"/>
    <property type="match status" value="1"/>
</dbReference>
<dbReference type="InterPro" id="IPR020892">
    <property type="entry name" value="Cyclophilin-type_PPIase_CS"/>
</dbReference>
<comment type="similarity">
    <text evidence="2 7">Belongs to the cyclophilin-type PPIase family.</text>
</comment>
<keyword evidence="5 7" id="KW-0413">Isomerase</keyword>
<keyword evidence="3 7" id="KW-0732">Signal</keyword>
<dbReference type="EC" id="5.2.1.8" evidence="7"/>
<dbReference type="Pfam" id="PF00160">
    <property type="entry name" value="Pro_isomerase"/>
    <property type="match status" value="1"/>
</dbReference>
<gene>
    <name evidence="10" type="ORF">PVAND_016161</name>
</gene>
<evidence type="ECO:0000256" key="4">
    <source>
        <dbReference type="ARBA" id="ARBA00023110"/>
    </source>
</evidence>
<dbReference type="InterPro" id="IPR002130">
    <property type="entry name" value="Cyclophilin-type_PPIase_dom"/>
</dbReference>
<dbReference type="AlphaFoldDB" id="A0A9J6BEN0"/>
<evidence type="ECO:0000256" key="1">
    <source>
        <dbReference type="ARBA" id="ARBA00000971"/>
    </source>
</evidence>
<dbReference type="GO" id="GO:0016018">
    <property type="term" value="F:cyclosporin A binding"/>
    <property type="evidence" value="ECO:0007669"/>
    <property type="project" value="TreeGrafter"/>
</dbReference>
<dbReference type="OrthoDB" id="10064525at2759"/>
<keyword evidence="8" id="KW-1133">Transmembrane helix</keyword>
<feature type="transmembrane region" description="Helical" evidence="8">
    <location>
        <begin position="206"/>
        <end position="227"/>
    </location>
</feature>
<evidence type="ECO:0000256" key="2">
    <source>
        <dbReference type="ARBA" id="ARBA00007365"/>
    </source>
</evidence>
<dbReference type="Gene3D" id="2.40.100.10">
    <property type="entry name" value="Cyclophilin-like"/>
    <property type="match status" value="1"/>
</dbReference>
<evidence type="ECO:0000256" key="7">
    <source>
        <dbReference type="RuleBase" id="RU363019"/>
    </source>
</evidence>
<name>A0A9J6BEN0_POLVA</name>
<dbReference type="FunFam" id="2.40.100.10:FF:000019">
    <property type="entry name" value="Peptidyl-prolyl cis-trans isomerase"/>
    <property type="match status" value="1"/>
</dbReference>
<comment type="function">
    <text evidence="6">PPIases accelerate the folding of proteins. It catalyzes the cis-trans isomerization of proline imidic peptide bonds in oligopeptides. Acts on the folding of rhodopsin RH1 and RH2 (but not RH3) and is required for visual transduction.</text>
</comment>
<evidence type="ECO:0000313" key="11">
    <source>
        <dbReference type="Proteomes" id="UP001107558"/>
    </source>
</evidence>
<keyword evidence="4 7" id="KW-0697">Rotamase</keyword>
<dbReference type="PRINTS" id="PR00153">
    <property type="entry name" value="CSAPPISMRASE"/>
</dbReference>